<dbReference type="EMBL" id="CAJNOQ010048433">
    <property type="protein sequence ID" value="CAF1643730.1"/>
    <property type="molecule type" value="Genomic_DNA"/>
</dbReference>
<accession>A0A816E0G3</accession>
<feature type="compositionally biased region" description="Polar residues" evidence="1">
    <location>
        <begin position="31"/>
        <end position="41"/>
    </location>
</feature>
<evidence type="ECO:0000313" key="3">
    <source>
        <dbReference type="EMBL" id="CAF4559914.1"/>
    </source>
</evidence>
<dbReference type="Proteomes" id="UP000681722">
    <property type="component" value="Unassembled WGS sequence"/>
</dbReference>
<feature type="non-terminal residue" evidence="2">
    <location>
        <position position="1"/>
    </location>
</feature>
<feature type="non-terminal residue" evidence="2">
    <location>
        <position position="95"/>
    </location>
</feature>
<dbReference type="Proteomes" id="UP000663829">
    <property type="component" value="Unassembled WGS sequence"/>
</dbReference>
<keyword evidence="4" id="KW-1185">Reference proteome</keyword>
<organism evidence="2 4">
    <name type="scientific">Didymodactylos carnosus</name>
    <dbReference type="NCBI Taxonomy" id="1234261"/>
    <lineage>
        <taxon>Eukaryota</taxon>
        <taxon>Metazoa</taxon>
        <taxon>Spiralia</taxon>
        <taxon>Gnathifera</taxon>
        <taxon>Rotifera</taxon>
        <taxon>Eurotatoria</taxon>
        <taxon>Bdelloidea</taxon>
        <taxon>Philodinida</taxon>
        <taxon>Philodinidae</taxon>
        <taxon>Didymodactylos</taxon>
    </lineage>
</organism>
<evidence type="ECO:0000313" key="2">
    <source>
        <dbReference type="EMBL" id="CAF1643730.1"/>
    </source>
</evidence>
<sequence>ETNSTITYEKMNNGLFNPGIHSRGKKRSHDTVSSVSDTHNQSDADDNGSISEPPTTSNCCNCDELRKLLNLLDNRVKRLEQIARINRTSYYRKPD</sequence>
<evidence type="ECO:0000313" key="4">
    <source>
        <dbReference type="Proteomes" id="UP000663829"/>
    </source>
</evidence>
<feature type="compositionally biased region" description="Polar residues" evidence="1">
    <location>
        <begin position="48"/>
        <end position="58"/>
    </location>
</feature>
<gene>
    <name evidence="2" type="ORF">GPM918_LOCUS45095</name>
    <name evidence="3" type="ORF">SRO942_LOCUS47333</name>
</gene>
<name>A0A816E0G3_9BILA</name>
<comment type="caution">
    <text evidence="2">The sequence shown here is derived from an EMBL/GenBank/DDBJ whole genome shotgun (WGS) entry which is preliminary data.</text>
</comment>
<evidence type="ECO:0000256" key="1">
    <source>
        <dbReference type="SAM" id="MobiDB-lite"/>
    </source>
</evidence>
<dbReference type="AlphaFoldDB" id="A0A816E0G3"/>
<dbReference type="EMBL" id="CAJOBC010117758">
    <property type="protein sequence ID" value="CAF4559914.1"/>
    <property type="molecule type" value="Genomic_DNA"/>
</dbReference>
<reference evidence="2" key="1">
    <citation type="submission" date="2021-02" db="EMBL/GenBank/DDBJ databases">
        <authorList>
            <person name="Nowell W R."/>
        </authorList>
    </citation>
    <scope>NUCLEOTIDE SEQUENCE</scope>
</reference>
<protein>
    <submittedName>
        <fullName evidence="2">Uncharacterized protein</fullName>
    </submittedName>
</protein>
<proteinExistence type="predicted"/>
<feature type="region of interest" description="Disordered" evidence="1">
    <location>
        <begin position="1"/>
        <end position="58"/>
    </location>
</feature>